<evidence type="ECO:0000313" key="2">
    <source>
        <dbReference type="EMBL" id="MDQ0227295.1"/>
    </source>
</evidence>
<sequence length="78" mass="9231">MERLLVKTAIYSFITTYLVLLAFIDRVRMTTDVNGMNSAEEIPYPDFFLMILKYSIMITFSIVMIVFLYKKYKKIGEK</sequence>
<keyword evidence="1" id="KW-0472">Membrane</keyword>
<reference evidence="2 3" key="1">
    <citation type="submission" date="2023-07" db="EMBL/GenBank/DDBJ databases">
        <title>Genomic Encyclopedia of Type Strains, Phase IV (KMG-IV): sequencing the most valuable type-strain genomes for metagenomic binning, comparative biology and taxonomic classification.</title>
        <authorList>
            <person name="Goeker M."/>
        </authorList>
    </citation>
    <scope>NUCLEOTIDE SEQUENCE [LARGE SCALE GENOMIC DNA]</scope>
    <source>
        <strain evidence="2 3">DSM 17723</strain>
    </source>
</reference>
<keyword evidence="1" id="KW-1133">Transmembrane helix</keyword>
<keyword evidence="1" id="KW-0812">Transmembrane</keyword>
<protein>
    <submittedName>
        <fullName evidence="2">Uncharacterized membrane protein YidH (DUF202 family)</fullName>
    </submittedName>
</protein>
<gene>
    <name evidence="2" type="ORF">J2S02_003640</name>
</gene>
<comment type="caution">
    <text evidence="2">The sequence shown here is derived from an EMBL/GenBank/DDBJ whole genome shotgun (WGS) entry which is preliminary data.</text>
</comment>
<feature type="transmembrane region" description="Helical" evidence="1">
    <location>
        <begin position="9"/>
        <end position="27"/>
    </location>
</feature>
<feature type="transmembrane region" description="Helical" evidence="1">
    <location>
        <begin position="47"/>
        <end position="69"/>
    </location>
</feature>
<accession>A0ABT9Z5L9</accession>
<dbReference type="Proteomes" id="UP001232245">
    <property type="component" value="Unassembled WGS sequence"/>
</dbReference>
<evidence type="ECO:0000256" key="1">
    <source>
        <dbReference type="SAM" id="Phobius"/>
    </source>
</evidence>
<dbReference type="EMBL" id="JAUSTZ010000008">
    <property type="protein sequence ID" value="MDQ0227295.1"/>
    <property type="molecule type" value="Genomic_DNA"/>
</dbReference>
<name>A0ABT9Z5L9_9BACI</name>
<organism evidence="2 3">
    <name type="scientific">Metabacillus niabensis</name>
    <dbReference type="NCBI Taxonomy" id="324854"/>
    <lineage>
        <taxon>Bacteria</taxon>
        <taxon>Bacillati</taxon>
        <taxon>Bacillota</taxon>
        <taxon>Bacilli</taxon>
        <taxon>Bacillales</taxon>
        <taxon>Bacillaceae</taxon>
        <taxon>Metabacillus</taxon>
    </lineage>
</organism>
<dbReference type="RefSeq" id="WP_174881028.1">
    <property type="nucleotide sequence ID" value="NZ_CADEPK010000299.1"/>
</dbReference>
<proteinExistence type="predicted"/>
<keyword evidence="3" id="KW-1185">Reference proteome</keyword>
<evidence type="ECO:0000313" key="3">
    <source>
        <dbReference type="Proteomes" id="UP001232245"/>
    </source>
</evidence>